<comment type="caution">
    <text evidence="2">The sequence shown here is derived from an EMBL/GenBank/DDBJ whole genome shotgun (WGS) entry which is preliminary data.</text>
</comment>
<dbReference type="Proteomes" id="UP000013783">
    <property type="component" value="Unassembled WGS sequence"/>
</dbReference>
<evidence type="ECO:0000256" key="1">
    <source>
        <dbReference type="SAM" id="Phobius"/>
    </source>
</evidence>
<feature type="transmembrane region" description="Helical" evidence="1">
    <location>
        <begin position="15"/>
        <end position="34"/>
    </location>
</feature>
<name>R2R894_9ENTE</name>
<dbReference type="eggNOG" id="ENOG50307SN">
    <property type="taxonomic scope" value="Bacteria"/>
</dbReference>
<keyword evidence="1" id="KW-0812">Transmembrane</keyword>
<feature type="transmembrane region" description="Helical" evidence="1">
    <location>
        <begin position="55"/>
        <end position="75"/>
    </location>
</feature>
<reference evidence="3 5" key="2">
    <citation type="submission" date="2013-03" db="EMBL/GenBank/DDBJ databases">
        <title>The Genome Sequence of Enterococcus malodoratus ATCC_43197 (PacBio/Illumina hybrid assembly).</title>
        <authorList>
            <consortium name="The Broad Institute Genomics Platform"/>
            <consortium name="The Broad Institute Genome Sequencing Center for Infectious Disease"/>
            <person name="Earl A."/>
            <person name="Russ C."/>
            <person name="Gilmore M."/>
            <person name="Surin D."/>
            <person name="Walker B."/>
            <person name="Young S."/>
            <person name="Zeng Q."/>
            <person name="Gargeya S."/>
            <person name="Fitzgerald M."/>
            <person name="Haas B."/>
            <person name="Abouelleil A."/>
            <person name="Allen A.W."/>
            <person name="Alvarado L."/>
            <person name="Arachchi H.M."/>
            <person name="Berlin A.M."/>
            <person name="Chapman S.B."/>
            <person name="Gainer-Dewar J."/>
            <person name="Goldberg J."/>
            <person name="Griggs A."/>
            <person name="Gujja S."/>
            <person name="Hansen M."/>
            <person name="Howarth C."/>
            <person name="Imamovic A."/>
            <person name="Ireland A."/>
            <person name="Larimer J."/>
            <person name="McCowan C."/>
            <person name="Murphy C."/>
            <person name="Pearson M."/>
            <person name="Poon T.W."/>
            <person name="Priest M."/>
            <person name="Roberts A."/>
            <person name="Saif S."/>
            <person name="Shea T."/>
            <person name="Sisk P."/>
            <person name="Sykes S."/>
            <person name="Wortman J."/>
            <person name="Nusbaum C."/>
            <person name="Birren B."/>
        </authorList>
    </citation>
    <scope>NUCLEOTIDE SEQUENCE [LARGE SCALE GENOMIC DNA]</scope>
    <source>
        <strain evidence="3 5">ATCC 43197</strain>
    </source>
</reference>
<protein>
    <submittedName>
        <fullName evidence="2">Uncharacterized protein</fullName>
    </submittedName>
</protein>
<gene>
    <name evidence="3" type="ORF">I585_04313</name>
    <name evidence="2" type="ORF">UAI_02491</name>
</gene>
<evidence type="ECO:0000313" key="5">
    <source>
        <dbReference type="Proteomes" id="UP000014148"/>
    </source>
</evidence>
<organism evidence="2 4">
    <name type="scientific">Enterococcus malodoratus ATCC 43197</name>
    <dbReference type="NCBI Taxonomy" id="1158601"/>
    <lineage>
        <taxon>Bacteria</taxon>
        <taxon>Bacillati</taxon>
        <taxon>Bacillota</taxon>
        <taxon>Bacilli</taxon>
        <taxon>Lactobacillales</taxon>
        <taxon>Enterococcaceae</taxon>
        <taxon>Enterococcus</taxon>
    </lineage>
</organism>
<dbReference type="Proteomes" id="UP000014148">
    <property type="component" value="Unassembled WGS sequence"/>
</dbReference>
<sequence>MFVAGIIEKAQVDSVPLLFAVLGLVVLVISAQEYTGGIGYRGLAFICYGKRIWQFSNRLFGGILMGTSLLLYLIFRLSEISASNKVLMATISCFLCALICDIVTLIYKKEENSKQG</sequence>
<proteinExistence type="predicted"/>
<keyword evidence="1" id="KW-1133">Transmembrane helix</keyword>
<dbReference type="OrthoDB" id="2194828at2"/>
<feature type="transmembrane region" description="Helical" evidence="1">
    <location>
        <begin position="87"/>
        <end position="107"/>
    </location>
</feature>
<evidence type="ECO:0000313" key="4">
    <source>
        <dbReference type="Proteomes" id="UP000013783"/>
    </source>
</evidence>
<dbReference type="STRING" id="71451.RV07_GL003477"/>
<keyword evidence="5" id="KW-1185">Reference proteome</keyword>
<evidence type="ECO:0000313" key="3">
    <source>
        <dbReference type="EMBL" id="EOT63483.1"/>
    </source>
</evidence>
<dbReference type="EMBL" id="ASWA01000005">
    <property type="protein sequence ID" value="EOT63483.1"/>
    <property type="molecule type" value="Genomic_DNA"/>
</dbReference>
<dbReference type="PATRIC" id="fig|1158601.3.peg.2453"/>
<keyword evidence="1" id="KW-0472">Membrane</keyword>
<dbReference type="EMBL" id="AJAK01000017">
    <property type="protein sequence ID" value="EOH76816.1"/>
    <property type="molecule type" value="Genomic_DNA"/>
</dbReference>
<dbReference type="AlphaFoldDB" id="R2R894"/>
<accession>R2R894</accession>
<evidence type="ECO:0000313" key="2">
    <source>
        <dbReference type="EMBL" id="EOH76816.1"/>
    </source>
</evidence>
<dbReference type="RefSeq" id="WP_010741306.1">
    <property type="nucleotide sequence ID" value="NZ_KB946250.1"/>
</dbReference>
<reference evidence="2 4" key="1">
    <citation type="submission" date="2013-02" db="EMBL/GenBank/DDBJ databases">
        <title>The Genome Sequence of Enterococcus malodoratus ATCC_43197.</title>
        <authorList>
            <consortium name="The Broad Institute Genome Sequencing Platform"/>
            <consortium name="The Broad Institute Genome Sequencing Center for Infectious Disease"/>
            <person name="Earl A.M."/>
            <person name="Gilmore M.S."/>
            <person name="Lebreton F."/>
            <person name="Walker B."/>
            <person name="Young S.K."/>
            <person name="Zeng Q."/>
            <person name="Gargeya S."/>
            <person name="Fitzgerald M."/>
            <person name="Haas B."/>
            <person name="Abouelleil A."/>
            <person name="Alvarado L."/>
            <person name="Arachchi H.M."/>
            <person name="Berlin A.M."/>
            <person name="Chapman S.B."/>
            <person name="Dewar J."/>
            <person name="Goldberg J."/>
            <person name="Griggs A."/>
            <person name="Gujja S."/>
            <person name="Hansen M."/>
            <person name="Howarth C."/>
            <person name="Imamovic A."/>
            <person name="Larimer J."/>
            <person name="McCowan C."/>
            <person name="Murphy C."/>
            <person name="Neiman D."/>
            <person name="Pearson M."/>
            <person name="Priest M."/>
            <person name="Roberts A."/>
            <person name="Saif S."/>
            <person name="Shea T."/>
            <person name="Sisk P."/>
            <person name="Sykes S."/>
            <person name="Wortman J."/>
            <person name="Nusbaum C."/>
            <person name="Birren B."/>
        </authorList>
    </citation>
    <scope>NUCLEOTIDE SEQUENCE [LARGE SCALE GENOMIC DNA]</scope>
    <source>
        <strain evidence="2 4">ATCC 43197</strain>
    </source>
</reference>